<evidence type="ECO:0000256" key="5">
    <source>
        <dbReference type="ARBA" id="ARBA00023015"/>
    </source>
</evidence>
<evidence type="ECO:0000259" key="9">
    <source>
        <dbReference type="PROSITE" id="PS50157"/>
    </source>
</evidence>
<comment type="caution">
    <text evidence="11">The sequence shown here is derived from an EMBL/GenBank/DDBJ whole genome shotgun (WGS) entry which is preliminary data.</text>
</comment>
<organism evidence="11 12">
    <name type="scientific">Pocillopora damicornis</name>
    <name type="common">Cauliflower coral</name>
    <name type="synonym">Millepora damicornis</name>
    <dbReference type="NCBI Taxonomy" id="46731"/>
    <lineage>
        <taxon>Eukaryota</taxon>
        <taxon>Metazoa</taxon>
        <taxon>Cnidaria</taxon>
        <taxon>Anthozoa</taxon>
        <taxon>Hexacorallia</taxon>
        <taxon>Scleractinia</taxon>
        <taxon>Astrocoeniina</taxon>
        <taxon>Pocilloporidae</taxon>
        <taxon>Pocillopora</taxon>
    </lineage>
</organism>
<keyword evidence="12" id="KW-1185">Reference proteome</keyword>
<keyword evidence="4" id="KW-0862">Zinc</keyword>
<dbReference type="Gene3D" id="2.170.270.10">
    <property type="entry name" value="SET domain"/>
    <property type="match status" value="1"/>
</dbReference>
<evidence type="ECO:0000256" key="2">
    <source>
        <dbReference type="ARBA" id="ARBA00022737"/>
    </source>
</evidence>
<feature type="domain" description="SET" evidence="10">
    <location>
        <begin position="1"/>
        <end position="114"/>
    </location>
</feature>
<dbReference type="GO" id="GO:0008270">
    <property type="term" value="F:zinc ion binding"/>
    <property type="evidence" value="ECO:0007669"/>
    <property type="project" value="UniProtKB-KW"/>
</dbReference>
<dbReference type="Pfam" id="PF00096">
    <property type="entry name" value="zf-C2H2"/>
    <property type="match status" value="2"/>
</dbReference>
<dbReference type="InterPro" id="IPR050331">
    <property type="entry name" value="Zinc_finger"/>
</dbReference>
<feature type="compositionally biased region" description="Acidic residues" evidence="8">
    <location>
        <begin position="179"/>
        <end position="214"/>
    </location>
</feature>
<dbReference type="Pfam" id="PF21549">
    <property type="entry name" value="PRDM2_PR"/>
    <property type="match status" value="1"/>
</dbReference>
<reference evidence="11 12" key="1">
    <citation type="journal article" date="2018" name="Sci. Rep.">
        <title>Comparative analysis of the Pocillopora damicornis genome highlights role of immune system in coral evolution.</title>
        <authorList>
            <person name="Cunning R."/>
            <person name="Bay R.A."/>
            <person name="Gillette P."/>
            <person name="Baker A.C."/>
            <person name="Traylor-Knowles N."/>
        </authorList>
    </citation>
    <scope>NUCLEOTIDE SEQUENCE [LARGE SCALE GENOMIC DNA]</scope>
    <source>
        <strain evidence="11">RSMAS</strain>
        <tissue evidence="11">Whole animal</tissue>
    </source>
</reference>
<dbReference type="STRING" id="46731.A0A3M6T5X5"/>
<dbReference type="SMART" id="SM00355">
    <property type="entry name" value="ZnF_C2H2"/>
    <property type="match status" value="3"/>
</dbReference>
<evidence type="ECO:0000256" key="4">
    <source>
        <dbReference type="ARBA" id="ARBA00022833"/>
    </source>
</evidence>
<dbReference type="Proteomes" id="UP000275408">
    <property type="component" value="Unassembled WGS sequence"/>
</dbReference>
<evidence type="ECO:0000256" key="3">
    <source>
        <dbReference type="ARBA" id="ARBA00022771"/>
    </source>
</evidence>
<feature type="region of interest" description="Disordered" evidence="8">
    <location>
        <begin position="170"/>
        <end position="265"/>
    </location>
</feature>
<gene>
    <name evidence="11" type="ORF">pdam_00008976</name>
</gene>
<evidence type="ECO:0000256" key="1">
    <source>
        <dbReference type="ARBA" id="ARBA00022723"/>
    </source>
</evidence>
<dbReference type="InterPro" id="IPR013087">
    <property type="entry name" value="Znf_C2H2_type"/>
</dbReference>
<dbReference type="GO" id="GO:0010468">
    <property type="term" value="P:regulation of gene expression"/>
    <property type="evidence" value="ECO:0007669"/>
    <property type="project" value="TreeGrafter"/>
</dbReference>
<keyword evidence="5" id="KW-0805">Transcription regulation</keyword>
<dbReference type="GO" id="GO:0005634">
    <property type="term" value="C:nucleus"/>
    <property type="evidence" value="ECO:0007669"/>
    <property type="project" value="TreeGrafter"/>
</dbReference>
<dbReference type="InterPro" id="IPR036236">
    <property type="entry name" value="Znf_C2H2_sf"/>
</dbReference>
<dbReference type="FunFam" id="3.30.160.60:FF:000100">
    <property type="entry name" value="Zinc finger 45-like"/>
    <property type="match status" value="2"/>
</dbReference>
<dbReference type="PROSITE" id="PS50280">
    <property type="entry name" value="SET"/>
    <property type="match status" value="1"/>
</dbReference>
<dbReference type="EMBL" id="RCHS01004216">
    <property type="protein sequence ID" value="RMX36807.1"/>
    <property type="molecule type" value="Genomic_DNA"/>
</dbReference>
<sequence length="736" mass="85760">MSKILSASNETRVWTTSFLAKNTLIGPLQGNVAQLVERVEFLHTPSAKFKTADRGNVIEHDLSLGDFSWMSAVNPARSEKEQNLQVIRSPDDDKIYFRTTRDIFSGEEFRVWLAPSLEEERGLQNVEKEEFEDSRWTCDNCKKIFRCSQALSVHQTYKCKELGSNITLRRENSPKSVDSEDDEDLEEEEEEEEEEGVDDDDDDDDDDYNDDDDDFVGRNSSKQYLKIEQSSQNQEKKSKAKEQTNDRTHSTADNRQRCSADKSAPMITKETSVAFGNGRVLSNPTLESLISSFTPPPLRKFLNEPQSLAEYHKQEFRKKFQGNEHYLRRHLYRENMERKLSSAKRRRLLVRTEDNEYSQKRDEDRFHVKEENSDFINCFQENYILDLHKRNTILPTFPESEILRNPIKSTFGQYNLRDGHFPLNVSAFKSYANIRSSIGPKELSNNNRVSAENGNEGLRRGSEVYLPREADRECTCKSHNDTQDISKQRKITAVTDEAMTTEENEENNTVSLRERLDQTSHMPDYQKSRQGSILNNYTRLGSCFIHQRMQPADNAHLRHRMQCQCYSSPVPRESIDNAAMRFYEPAFFVDQRYGYSNYARMFPFFAHHTSSLPQAPQRNQGFTCDYCGKVYCRKYVLKIHMRTHTGFKPLRCKVCDKSFSDPSNMKKHVKLHETEDTVHKCRYCESRNKAYSDDSSAYQRNDEKEKRGFVPKNINGTLREFLASKLDYHRSVQSSE</sequence>
<keyword evidence="1" id="KW-0479">Metal-binding</keyword>
<evidence type="ECO:0000313" key="12">
    <source>
        <dbReference type="Proteomes" id="UP000275408"/>
    </source>
</evidence>
<dbReference type="AlphaFoldDB" id="A0A3M6T5X5"/>
<dbReference type="PANTHER" id="PTHR16515:SF21">
    <property type="entry name" value="PR DOMAIN ZINC FINGER PROTEIN 13"/>
    <property type="match status" value="1"/>
</dbReference>
<proteinExistence type="predicted"/>
<feature type="compositionally biased region" description="Polar residues" evidence="8">
    <location>
        <begin position="218"/>
        <end position="233"/>
    </location>
</feature>
<evidence type="ECO:0000313" key="11">
    <source>
        <dbReference type="EMBL" id="RMX36807.1"/>
    </source>
</evidence>
<evidence type="ECO:0000256" key="7">
    <source>
        <dbReference type="PROSITE-ProRule" id="PRU00042"/>
    </source>
</evidence>
<feature type="compositionally biased region" description="Basic and acidic residues" evidence="8">
    <location>
        <begin position="234"/>
        <end position="260"/>
    </location>
</feature>
<dbReference type="InterPro" id="IPR046341">
    <property type="entry name" value="SET_dom_sf"/>
</dbReference>
<name>A0A3M6T5X5_POCDA</name>
<keyword evidence="3 7" id="KW-0863">Zinc-finger</keyword>
<dbReference type="SUPFAM" id="SSF57667">
    <property type="entry name" value="beta-beta-alpha zinc fingers"/>
    <property type="match status" value="1"/>
</dbReference>
<dbReference type="Gene3D" id="3.30.160.60">
    <property type="entry name" value="Classic Zinc Finger"/>
    <property type="match status" value="2"/>
</dbReference>
<dbReference type="CDD" id="cd10534">
    <property type="entry name" value="PR-SET_PRDM-like"/>
    <property type="match status" value="1"/>
</dbReference>
<keyword evidence="2" id="KW-0677">Repeat</keyword>
<evidence type="ECO:0000256" key="8">
    <source>
        <dbReference type="SAM" id="MobiDB-lite"/>
    </source>
</evidence>
<dbReference type="PROSITE" id="PS50157">
    <property type="entry name" value="ZINC_FINGER_C2H2_2"/>
    <property type="match status" value="2"/>
</dbReference>
<evidence type="ECO:0000259" key="10">
    <source>
        <dbReference type="PROSITE" id="PS50280"/>
    </source>
</evidence>
<accession>A0A3M6T5X5</accession>
<dbReference type="InterPro" id="IPR001214">
    <property type="entry name" value="SET_dom"/>
</dbReference>
<dbReference type="PANTHER" id="PTHR16515">
    <property type="entry name" value="PR DOMAIN ZINC FINGER PROTEIN"/>
    <property type="match status" value="1"/>
</dbReference>
<protein>
    <submittedName>
        <fullName evidence="11">Uncharacterized protein</fullName>
    </submittedName>
</protein>
<feature type="domain" description="C2H2-type" evidence="9">
    <location>
        <begin position="622"/>
        <end position="649"/>
    </location>
</feature>
<keyword evidence="6" id="KW-0804">Transcription</keyword>
<evidence type="ECO:0000256" key="6">
    <source>
        <dbReference type="ARBA" id="ARBA00023163"/>
    </source>
</evidence>
<dbReference type="PROSITE" id="PS00028">
    <property type="entry name" value="ZINC_FINGER_C2H2_1"/>
    <property type="match status" value="2"/>
</dbReference>
<feature type="domain" description="C2H2-type" evidence="9">
    <location>
        <begin position="650"/>
        <end position="677"/>
    </location>
</feature>
<dbReference type="OrthoDB" id="9998363at2759"/>